<dbReference type="Proteomes" id="UP000187455">
    <property type="component" value="Unassembled WGS sequence"/>
</dbReference>
<gene>
    <name evidence="1" type="ORF">AYI68_g8330</name>
</gene>
<dbReference type="EMBL" id="LSSL01007766">
    <property type="protein sequence ID" value="OLY77636.1"/>
    <property type="molecule type" value="Genomic_DNA"/>
</dbReference>
<sequence length="212" mass="24888">MNDIFFCRNDILELIYQSDIQGSDITCPLDFYTTIKANRKFKFKFRDTWVSRDLNGREFNPNMNKLVSHTESKHRFLKNLPFQVQCCWNGVAVLNPNAFYGNTSIRFRRSKKEKSECSASECSLLCNDFWQKGFRKIVVVPKIRVSYMLKDAILSNKRYSDEGLFDTDVDEKIRYIHGPKKYFCKGLEAKNEIHPNNPGVWYEYSTNGTEVL</sequence>
<keyword evidence="1" id="KW-0808">Transferase</keyword>
<accession>A0A1R0GL71</accession>
<dbReference type="GO" id="GO:0016757">
    <property type="term" value="F:glycosyltransferase activity"/>
    <property type="evidence" value="ECO:0007669"/>
    <property type="project" value="UniProtKB-KW"/>
</dbReference>
<dbReference type="InterPro" id="IPR021047">
    <property type="entry name" value="Mannosyltransferase_CMT1"/>
</dbReference>
<dbReference type="OrthoDB" id="262547at2759"/>
<organism evidence="1 2">
    <name type="scientific">Smittium mucronatum</name>
    <dbReference type="NCBI Taxonomy" id="133383"/>
    <lineage>
        <taxon>Eukaryota</taxon>
        <taxon>Fungi</taxon>
        <taxon>Fungi incertae sedis</taxon>
        <taxon>Zoopagomycota</taxon>
        <taxon>Kickxellomycotina</taxon>
        <taxon>Harpellomycetes</taxon>
        <taxon>Harpellales</taxon>
        <taxon>Legeriomycetaceae</taxon>
        <taxon>Smittium</taxon>
    </lineage>
</organism>
<dbReference type="AlphaFoldDB" id="A0A1R0GL71"/>
<keyword evidence="2" id="KW-1185">Reference proteome</keyword>
<name>A0A1R0GL71_9FUNG</name>
<evidence type="ECO:0000313" key="1">
    <source>
        <dbReference type="EMBL" id="OLY77636.1"/>
    </source>
</evidence>
<evidence type="ECO:0000313" key="2">
    <source>
        <dbReference type="Proteomes" id="UP000187455"/>
    </source>
</evidence>
<protein>
    <submittedName>
        <fullName evidence="1">Alpha-1,3-mannosyltransferase CMT1</fullName>
    </submittedName>
</protein>
<dbReference type="Pfam" id="PF11735">
    <property type="entry name" value="CAP59_mtransfer"/>
    <property type="match status" value="1"/>
</dbReference>
<dbReference type="PANTHER" id="PTHR34144:SF5">
    <property type="entry name" value="ALPHA-1,3-MANNOSYLTRANSFERASE CMT1"/>
    <property type="match status" value="1"/>
</dbReference>
<comment type="caution">
    <text evidence="1">The sequence shown here is derived from an EMBL/GenBank/DDBJ whole genome shotgun (WGS) entry which is preliminary data.</text>
</comment>
<dbReference type="PANTHER" id="PTHR34144">
    <property type="entry name" value="CHROMOSOME 8, WHOLE GENOME SHOTGUN SEQUENCE"/>
    <property type="match status" value="1"/>
</dbReference>
<proteinExistence type="predicted"/>
<reference evidence="1 2" key="1">
    <citation type="journal article" date="2016" name="Mol. Biol. Evol.">
        <title>Genome-Wide Survey of Gut Fungi (Harpellales) Reveals the First Horizontally Transferred Ubiquitin Gene from a Mosquito Host.</title>
        <authorList>
            <person name="Wang Y."/>
            <person name="White M.M."/>
            <person name="Kvist S."/>
            <person name="Moncalvo J.M."/>
        </authorList>
    </citation>
    <scope>NUCLEOTIDE SEQUENCE [LARGE SCALE GENOMIC DNA]</scope>
    <source>
        <strain evidence="1 2">ALG-7-W6</strain>
    </source>
</reference>
<keyword evidence="1" id="KW-0328">Glycosyltransferase</keyword>